<dbReference type="PANTHER" id="PTHR42796:SF7">
    <property type="entry name" value="2-DEHYDRO-3-DEOXY-D-ARABINONATE DEHYDRATASE"/>
    <property type="match status" value="1"/>
</dbReference>
<keyword evidence="5" id="KW-1185">Reference proteome</keyword>
<feature type="domain" description="Fumarylacetoacetase-like C-terminal" evidence="3">
    <location>
        <begin position="218"/>
        <end position="366"/>
    </location>
</feature>
<dbReference type="RefSeq" id="WP_189445420.1">
    <property type="nucleotide sequence ID" value="NZ_BMZI01000006.1"/>
</dbReference>
<protein>
    <recommendedName>
        <fullName evidence="3">Fumarylacetoacetase-like C-terminal domain-containing protein</fullName>
    </recommendedName>
</protein>
<evidence type="ECO:0000256" key="1">
    <source>
        <dbReference type="ARBA" id="ARBA00010211"/>
    </source>
</evidence>
<organism evidence="4 5">
    <name type="scientific">Salinicola rhizosphaerae</name>
    <dbReference type="NCBI Taxonomy" id="1443141"/>
    <lineage>
        <taxon>Bacteria</taxon>
        <taxon>Pseudomonadati</taxon>
        <taxon>Pseudomonadota</taxon>
        <taxon>Gammaproteobacteria</taxon>
        <taxon>Oceanospirillales</taxon>
        <taxon>Halomonadaceae</taxon>
        <taxon>Salinicola</taxon>
    </lineage>
</organism>
<dbReference type="InterPro" id="IPR051121">
    <property type="entry name" value="FAH"/>
</dbReference>
<evidence type="ECO:0000259" key="3">
    <source>
        <dbReference type="Pfam" id="PF01557"/>
    </source>
</evidence>
<comment type="caution">
    <text evidence="4">The sequence shown here is derived from an EMBL/GenBank/DDBJ whole genome shotgun (WGS) entry which is preliminary data.</text>
</comment>
<dbReference type="EMBL" id="BMZI01000006">
    <property type="protein sequence ID" value="GHB28304.1"/>
    <property type="molecule type" value="Genomic_DNA"/>
</dbReference>
<evidence type="ECO:0000313" key="5">
    <source>
        <dbReference type="Proteomes" id="UP000646745"/>
    </source>
</evidence>
<accession>A0ABQ3EAD2</accession>
<name>A0ABQ3EAD2_9GAMM</name>
<dbReference type="Pfam" id="PF01557">
    <property type="entry name" value="FAA_hydrolase"/>
    <property type="match status" value="1"/>
</dbReference>
<evidence type="ECO:0000313" key="4">
    <source>
        <dbReference type="EMBL" id="GHB28304.1"/>
    </source>
</evidence>
<dbReference type="Proteomes" id="UP000646745">
    <property type="component" value="Unassembled WGS sequence"/>
</dbReference>
<keyword evidence="2" id="KW-0479">Metal-binding</keyword>
<dbReference type="InterPro" id="IPR036663">
    <property type="entry name" value="Fumarylacetoacetase_C_sf"/>
</dbReference>
<reference evidence="5" key="1">
    <citation type="journal article" date="2019" name="Int. J. Syst. Evol. Microbiol.">
        <title>The Global Catalogue of Microorganisms (GCM) 10K type strain sequencing project: providing services to taxonomists for standard genome sequencing and annotation.</title>
        <authorList>
            <consortium name="The Broad Institute Genomics Platform"/>
            <consortium name="The Broad Institute Genome Sequencing Center for Infectious Disease"/>
            <person name="Wu L."/>
            <person name="Ma J."/>
        </authorList>
    </citation>
    <scope>NUCLEOTIDE SEQUENCE [LARGE SCALE GENOMIC DNA]</scope>
    <source>
        <strain evidence="5">KCTC 32998</strain>
    </source>
</reference>
<comment type="similarity">
    <text evidence="1">Belongs to the FAH family.</text>
</comment>
<sequence length="403" mass="43287">MSQPTDLDCLPEDAARALLVGRVWRTYDDASAGPALVALREGELFDISNHAATMADLLERSDAADIIRLAPGESLGTLAGILANAQEREPTPPYLLAPCDVQAIKACGVTFAVSLLERVIEEQAGGDLNRANALRQEIQSLIGGDLSRIEPGSPEAMALKAELQARGGWSQYMEVGIGPDAEVFSKAQPLSAVGHGARVGLHPASQWNNPEPEIVLAVDASGQVRGATLGNDVNLRDIEGRSALLLGKAKDNNASCAIGPFIRLFDEHFGIDDVRSAKVSLRIEGEDDDFVLEGESDMREISRDPLDLVAQTRGAHHQYPDGFMLFLGTMFSPIQDRDGKGQGFTHHVGDRVTIATPRLGALCNTVDRSDRLPPWEFGIRALLAHHARRRAASEGTDGDTGRP</sequence>
<proteinExistence type="inferred from homology"/>
<gene>
    <name evidence="4" type="ORF">GCM10009038_28910</name>
</gene>
<dbReference type="InterPro" id="IPR011234">
    <property type="entry name" value="Fumarylacetoacetase-like_C"/>
</dbReference>
<dbReference type="SUPFAM" id="SSF56529">
    <property type="entry name" value="FAH"/>
    <property type="match status" value="1"/>
</dbReference>
<evidence type="ECO:0000256" key="2">
    <source>
        <dbReference type="ARBA" id="ARBA00022723"/>
    </source>
</evidence>
<dbReference type="PANTHER" id="PTHR42796">
    <property type="entry name" value="FUMARYLACETOACETATE HYDROLASE DOMAIN-CONTAINING PROTEIN 2A-RELATED"/>
    <property type="match status" value="1"/>
</dbReference>
<dbReference type="Gene3D" id="3.90.850.10">
    <property type="entry name" value="Fumarylacetoacetase-like, C-terminal domain"/>
    <property type="match status" value="1"/>
</dbReference>